<dbReference type="PANTHER" id="PTHR42760">
    <property type="entry name" value="SHORT-CHAIN DEHYDROGENASES/REDUCTASES FAMILY MEMBER"/>
    <property type="match status" value="1"/>
</dbReference>
<dbReference type="AlphaFoldDB" id="A0A3L7IX24"/>
<dbReference type="Pfam" id="PF13561">
    <property type="entry name" value="adh_short_C2"/>
    <property type="match status" value="1"/>
</dbReference>
<sequence length="252" mass="25854">MSVPVVNLAGRVIVVTGAGRGQGLTEAQLFARLGASVVAIDLRAPDIDGVEGRAGDVSSEDDWVALASWLAERYNRVDGLVNNAGVSGRSRVPSADPEEMQRIFSINAIGPTLGAKHLAPLMQAGGSIVNIGSVAGFTGHWGVAYNASKWALRGLTKAAALEYGSRGIRVNLVAPGHIETEMTRAAPAGFVEANVAGSLLGRGGTVDEVAQLVAFLLSDASSFITGAEIPIDGGLTAHGGSKWLADRMSALG</sequence>
<dbReference type="PRINTS" id="PR00081">
    <property type="entry name" value="GDHRDH"/>
</dbReference>
<evidence type="ECO:0000313" key="3">
    <source>
        <dbReference type="EMBL" id="RLQ82818.1"/>
    </source>
</evidence>
<dbReference type="OrthoDB" id="272646at2"/>
<evidence type="ECO:0000256" key="2">
    <source>
        <dbReference type="ARBA" id="ARBA00023002"/>
    </source>
</evidence>
<evidence type="ECO:0000256" key="1">
    <source>
        <dbReference type="ARBA" id="ARBA00006484"/>
    </source>
</evidence>
<dbReference type="InterPro" id="IPR036291">
    <property type="entry name" value="NAD(P)-bd_dom_sf"/>
</dbReference>
<dbReference type="Proteomes" id="UP000282460">
    <property type="component" value="Unassembled WGS sequence"/>
</dbReference>
<keyword evidence="2" id="KW-0560">Oxidoreductase</keyword>
<reference evidence="3 4" key="1">
    <citation type="submission" date="2018-10" db="EMBL/GenBank/DDBJ databases">
        <authorList>
            <person name="Li J."/>
        </authorList>
    </citation>
    <scope>NUCLEOTIDE SEQUENCE [LARGE SCALE GENOMIC DNA]</scope>
    <source>
        <strain evidence="3 4">ZD1-4</strain>
    </source>
</reference>
<dbReference type="GO" id="GO:0016616">
    <property type="term" value="F:oxidoreductase activity, acting on the CH-OH group of donors, NAD or NADP as acceptor"/>
    <property type="evidence" value="ECO:0007669"/>
    <property type="project" value="TreeGrafter"/>
</dbReference>
<protein>
    <submittedName>
        <fullName evidence="3">SDR family oxidoreductase</fullName>
    </submittedName>
</protein>
<comment type="caution">
    <text evidence="3">The sequence shown here is derived from an EMBL/GenBank/DDBJ whole genome shotgun (WGS) entry which is preliminary data.</text>
</comment>
<accession>A0A3L7IX24</accession>
<dbReference type="RefSeq" id="WP_121660124.1">
    <property type="nucleotide sequence ID" value="NZ_BMEK01000003.1"/>
</dbReference>
<dbReference type="CDD" id="cd05233">
    <property type="entry name" value="SDR_c"/>
    <property type="match status" value="1"/>
</dbReference>
<dbReference type="SUPFAM" id="SSF51735">
    <property type="entry name" value="NAD(P)-binding Rossmann-fold domains"/>
    <property type="match status" value="1"/>
</dbReference>
<proteinExistence type="inferred from homology"/>
<dbReference type="EMBL" id="RCWJ01000003">
    <property type="protein sequence ID" value="RLQ82818.1"/>
    <property type="molecule type" value="Genomic_DNA"/>
</dbReference>
<dbReference type="PANTHER" id="PTHR42760:SF133">
    <property type="entry name" value="3-OXOACYL-[ACYL-CARRIER-PROTEIN] REDUCTASE"/>
    <property type="match status" value="1"/>
</dbReference>
<dbReference type="Gene3D" id="3.40.50.720">
    <property type="entry name" value="NAD(P)-binding Rossmann-like Domain"/>
    <property type="match status" value="1"/>
</dbReference>
<dbReference type="InterPro" id="IPR002347">
    <property type="entry name" value="SDR_fam"/>
</dbReference>
<dbReference type="PRINTS" id="PR00080">
    <property type="entry name" value="SDRFAMILY"/>
</dbReference>
<evidence type="ECO:0000313" key="4">
    <source>
        <dbReference type="Proteomes" id="UP000282460"/>
    </source>
</evidence>
<keyword evidence="4" id="KW-1185">Reference proteome</keyword>
<organism evidence="3 4">
    <name type="scientific">Mycetocola zhadangensis</name>
    <dbReference type="NCBI Taxonomy" id="1164595"/>
    <lineage>
        <taxon>Bacteria</taxon>
        <taxon>Bacillati</taxon>
        <taxon>Actinomycetota</taxon>
        <taxon>Actinomycetes</taxon>
        <taxon>Micrococcales</taxon>
        <taxon>Microbacteriaceae</taxon>
        <taxon>Mycetocola</taxon>
    </lineage>
</organism>
<dbReference type="FunFam" id="3.40.50.720:FF:000084">
    <property type="entry name" value="Short-chain dehydrogenase reductase"/>
    <property type="match status" value="1"/>
</dbReference>
<gene>
    <name evidence="3" type="ORF">D9V28_11555</name>
</gene>
<comment type="similarity">
    <text evidence="1">Belongs to the short-chain dehydrogenases/reductases (SDR) family.</text>
</comment>
<name>A0A3L7IX24_9MICO</name>